<feature type="chain" id="PRO_5039072354" evidence="1">
    <location>
        <begin position="23"/>
        <end position="181"/>
    </location>
</feature>
<reference evidence="2 3" key="1">
    <citation type="submission" date="2019-07" db="EMBL/GenBank/DDBJ databases">
        <title>Lentzea xizangensis sp. nov., isolated from Qinghai-Tibetan Plateau Soils.</title>
        <authorList>
            <person name="Huang J."/>
        </authorList>
    </citation>
    <scope>NUCLEOTIDE SEQUENCE [LARGE SCALE GENOMIC DNA]</scope>
    <source>
        <strain evidence="2 3">FXJ1.1311</strain>
    </source>
</reference>
<dbReference type="InterPro" id="IPR024520">
    <property type="entry name" value="DUF3558"/>
</dbReference>
<dbReference type="Pfam" id="PF12079">
    <property type="entry name" value="DUF3558"/>
    <property type="match status" value="1"/>
</dbReference>
<sequence>MSRSRPVLLLLMALVLTGCAYSVQGSPAPGALPSSSSEGPKIPTTFTVASADPCTFLTQDDLKPLGPYKREPRRQDDRIQQSCQFVLNDGSDAGITVVTAAYLPYQDAKAKQRLGREVFVEKHSTWLTCTQQGPDMVCTAVVAVHPERSLLVALALHGATEDKVAATLTPLASAALKRLPA</sequence>
<comment type="caution">
    <text evidence="2">The sequence shown here is derived from an EMBL/GenBank/DDBJ whole genome shotgun (WGS) entry which is preliminary data.</text>
</comment>
<feature type="signal peptide" evidence="1">
    <location>
        <begin position="1"/>
        <end position="22"/>
    </location>
</feature>
<evidence type="ECO:0000313" key="2">
    <source>
        <dbReference type="EMBL" id="TWP51322.1"/>
    </source>
</evidence>
<dbReference type="OrthoDB" id="3684345at2"/>
<dbReference type="PROSITE" id="PS51257">
    <property type="entry name" value="PROKAR_LIPOPROTEIN"/>
    <property type="match status" value="1"/>
</dbReference>
<dbReference type="Proteomes" id="UP000316639">
    <property type="component" value="Unassembled WGS sequence"/>
</dbReference>
<dbReference type="AlphaFoldDB" id="A0A563EUQ5"/>
<dbReference type="RefSeq" id="WP_146353035.1">
    <property type="nucleotide sequence ID" value="NZ_VOBR01000009.1"/>
</dbReference>
<gene>
    <name evidence="2" type="ORF">FKR81_17085</name>
</gene>
<protein>
    <submittedName>
        <fullName evidence="2">DUF3558 domain-containing protein</fullName>
    </submittedName>
</protein>
<keyword evidence="1" id="KW-0732">Signal</keyword>
<accession>A0A563EUQ5</accession>
<proteinExistence type="predicted"/>
<name>A0A563EUQ5_9PSEU</name>
<keyword evidence="3" id="KW-1185">Reference proteome</keyword>
<dbReference type="EMBL" id="VOBR01000009">
    <property type="protein sequence ID" value="TWP51322.1"/>
    <property type="molecule type" value="Genomic_DNA"/>
</dbReference>
<evidence type="ECO:0000313" key="3">
    <source>
        <dbReference type="Proteomes" id="UP000316639"/>
    </source>
</evidence>
<evidence type="ECO:0000256" key="1">
    <source>
        <dbReference type="SAM" id="SignalP"/>
    </source>
</evidence>
<organism evidence="2 3">
    <name type="scientific">Lentzea tibetensis</name>
    <dbReference type="NCBI Taxonomy" id="2591470"/>
    <lineage>
        <taxon>Bacteria</taxon>
        <taxon>Bacillati</taxon>
        <taxon>Actinomycetota</taxon>
        <taxon>Actinomycetes</taxon>
        <taxon>Pseudonocardiales</taxon>
        <taxon>Pseudonocardiaceae</taxon>
        <taxon>Lentzea</taxon>
    </lineage>
</organism>